<comment type="caution">
    <text evidence="2">The sequence shown here is derived from an EMBL/GenBank/DDBJ whole genome shotgun (WGS) entry which is preliminary data.</text>
</comment>
<comment type="similarity">
    <text evidence="1">Belongs to the ROK (NagC/XylR) family.</text>
</comment>
<sequence length="283" mass="30429">MYYLGFDIGGSNIKAVLVKEKQIIKSATEVTPDNLEGLLSLVLKIKDGLTGEIPAGEISGIGFSIAGAIDAAREKVLNSPNIQYLNGQPIKKLLEEKLKPLAIKIEHDVHCFLQAEKEVGLARDLKNVVYLTVGTGVGGAFMINREIFIGAHGASGEIGHMIIKASQQLDLENLTANEFVKKKVGISAVEAEKLVRSGDQKAKELFDERGRNLGIGIANIINIFDPEAIIIGGGVVSAQEFILPGIREEIEKFVISPAGKETKILFSELSHFGGALGAAWLFK</sequence>
<dbReference type="PROSITE" id="PS01125">
    <property type="entry name" value="ROK"/>
    <property type="match status" value="1"/>
</dbReference>
<name>A0A2H0KRS5_9BACT</name>
<reference evidence="2 3" key="1">
    <citation type="submission" date="2017-09" db="EMBL/GenBank/DDBJ databases">
        <title>Depth-based differentiation of microbial function through sediment-hosted aquifers and enrichment of novel symbionts in the deep terrestrial subsurface.</title>
        <authorList>
            <person name="Probst A.J."/>
            <person name="Ladd B."/>
            <person name="Jarett J.K."/>
            <person name="Geller-Mcgrath D.E."/>
            <person name="Sieber C.M."/>
            <person name="Emerson J.B."/>
            <person name="Anantharaman K."/>
            <person name="Thomas B.C."/>
            <person name="Malmstrom R."/>
            <person name="Stieglmeier M."/>
            <person name="Klingl A."/>
            <person name="Woyke T."/>
            <person name="Ryan C.M."/>
            <person name="Banfield J.F."/>
        </authorList>
    </citation>
    <scope>NUCLEOTIDE SEQUENCE [LARGE SCALE GENOMIC DNA]</scope>
    <source>
        <strain evidence="2">CG11_big_fil_rev_8_21_14_0_20_40_15</strain>
    </source>
</reference>
<dbReference type="Gene3D" id="3.30.420.40">
    <property type="match status" value="2"/>
</dbReference>
<evidence type="ECO:0000313" key="3">
    <source>
        <dbReference type="Proteomes" id="UP000229317"/>
    </source>
</evidence>
<dbReference type="PANTHER" id="PTHR18964:SF149">
    <property type="entry name" value="BIFUNCTIONAL UDP-N-ACETYLGLUCOSAMINE 2-EPIMERASE_N-ACETYLMANNOSAMINE KINASE"/>
    <property type="match status" value="1"/>
</dbReference>
<protein>
    <recommendedName>
        <fullName evidence="4">ROK family protein</fullName>
    </recommendedName>
</protein>
<accession>A0A2H0KRS5</accession>
<proteinExistence type="inferred from homology"/>
<dbReference type="PANTHER" id="PTHR18964">
    <property type="entry name" value="ROK (REPRESSOR, ORF, KINASE) FAMILY"/>
    <property type="match status" value="1"/>
</dbReference>
<evidence type="ECO:0000256" key="1">
    <source>
        <dbReference type="ARBA" id="ARBA00006479"/>
    </source>
</evidence>
<evidence type="ECO:0000313" key="2">
    <source>
        <dbReference type="EMBL" id="PIQ74848.1"/>
    </source>
</evidence>
<dbReference type="InterPro" id="IPR049874">
    <property type="entry name" value="ROK_cs"/>
</dbReference>
<dbReference type="EMBL" id="PCVO01000066">
    <property type="protein sequence ID" value="PIQ74848.1"/>
    <property type="molecule type" value="Genomic_DNA"/>
</dbReference>
<dbReference type="Pfam" id="PF00480">
    <property type="entry name" value="ROK"/>
    <property type="match status" value="1"/>
</dbReference>
<organism evidence="2 3">
    <name type="scientific">Candidatus Portnoybacteria bacterium CG11_big_fil_rev_8_21_14_0_20_40_15</name>
    <dbReference type="NCBI Taxonomy" id="1974817"/>
    <lineage>
        <taxon>Bacteria</taxon>
        <taxon>Candidatus Portnoyibacteriota</taxon>
    </lineage>
</organism>
<dbReference type="SUPFAM" id="SSF53067">
    <property type="entry name" value="Actin-like ATPase domain"/>
    <property type="match status" value="1"/>
</dbReference>
<dbReference type="AlphaFoldDB" id="A0A2H0KRS5"/>
<dbReference type="InterPro" id="IPR000600">
    <property type="entry name" value="ROK"/>
</dbReference>
<gene>
    <name evidence="2" type="ORF">COV84_04425</name>
</gene>
<evidence type="ECO:0008006" key="4">
    <source>
        <dbReference type="Google" id="ProtNLM"/>
    </source>
</evidence>
<dbReference type="InterPro" id="IPR043129">
    <property type="entry name" value="ATPase_NBD"/>
</dbReference>
<dbReference type="Proteomes" id="UP000229317">
    <property type="component" value="Unassembled WGS sequence"/>
</dbReference>